<dbReference type="InterPro" id="IPR002155">
    <property type="entry name" value="Thiolase"/>
</dbReference>
<evidence type="ECO:0000313" key="8">
    <source>
        <dbReference type="Proteomes" id="UP000092498"/>
    </source>
</evidence>
<keyword evidence="8" id="KW-1185">Reference proteome</keyword>
<keyword evidence="3 4" id="KW-0012">Acyltransferase</keyword>
<evidence type="ECO:0000256" key="3">
    <source>
        <dbReference type="ARBA" id="ARBA00023315"/>
    </source>
</evidence>
<sequence length="384" mass="39562">MSAYIYDAVRTPRGKARPDGGLAALKPQQLVNGLIEAIGERSGDEVKPDALIVGAVGQIGAQGGNIALVSKLDAGLPDETAAFAVNNYCVSGLTAIGQAAAMVAAGQATRVLAGGVEMMSRVPFMADNADYYSDASYDRRTRYIPVALAADRLAEDIGVTRDELDRAALVSQQRTAAAEGTALVASRIALTGLKREECARPATTLESLAAMAPAFAGLADQYRDALGGRAIDHRHTVGHAPPMSDGAGLALVGAEGAGAKPRARIVAWAEAGGNPAASLTAGFIAMERVLAKARLALRDLDRIEFMEAFGVTIVKFMRDHRPDPAKVNVGGGHMAKGHPMGATGAILLSSLLDALDASGGRFGLVVAAGALGVGSAMIVERLER</sequence>
<dbReference type="InterPro" id="IPR020616">
    <property type="entry name" value="Thiolase_N"/>
</dbReference>
<feature type="domain" description="Thiolase C-terminal" evidence="6">
    <location>
        <begin position="260"/>
        <end position="381"/>
    </location>
</feature>
<comment type="similarity">
    <text evidence="1 4">Belongs to the thiolase-like superfamily. Thiolase family.</text>
</comment>
<dbReference type="PANTHER" id="PTHR43365">
    <property type="entry name" value="BLR7806 PROTEIN"/>
    <property type="match status" value="1"/>
</dbReference>
<reference evidence="7 8" key="1">
    <citation type="submission" date="2015-11" db="EMBL/GenBank/DDBJ databases">
        <title>Whole-Genome Sequence of Candidatus Oderbacter manganicum from the National Park Lower Oder Valley, Germany.</title>
        <authorList>
            <person name="Braun B."/>
            <person name="Liere K."/>
            <person name="Szewzyk U."/>
        </authorList>
    </citation>
    <scope>NUCLEOTIDE SEQUENCE [LARGE SCALE GENOMIC DNA]</scope>
    <source>
        <strain evidence="7 8">OTSz_A_272</strain>
    </source>
</reference>
<evidence type="ECO:0000256" key="4">
    <source>
        <dbReference type="RuleBase" id="RU003557"/>
    </source>
</evidence>
<dbReference type="Gene3D" id="3.40.47.10">
    <property type="match status" value="2"/>
</dbReference>
<dbReference type="InterPro" id="IPR020617">
    <property type="entry name" value="Thiolase_C"/>
</dbReference>
<keyword evidence="2 4" id="KW-0808">Transferase</keyword>
<organism evidence="7 8">
    <name type="scientific">Candidatus Viadribacter manganicus</name>
    <dbReference type="NCBI Taxonomy" id="1759059"/>
    <lineage>
        <taxon>Bacteria</taxon>
        <taxon>Pseudomonadati</taxon>
        <taxon>Pseudomonadota</taxon>
        <taxon>Alphaproteobacteria</taxon>
        <taxon>Hyphomonadales</taxon>
        <taxon>Hyphomonadaceae</taxon>
        <taxon>Candidatus Viadribacter</taxon>
    </lineage>
</organism>
<evidence type="ECO:0000259" key="5">
    <source>
        <dbReference type="Pfam" id="PF00108"/>
    </source>
</evidence>
<evidence type="ECO:0000313" key="7">
    <source>
        <dbReference type="EMBL" id="ANP44827.1"/>
    </source>
</evidence>
<dbReference type="OrthoDB" id="9764638at2"/>
<dbReference type="NCBIfam" id="TIGR01930">
    <property type="entry name" value="AcCoA-C-Actrans"/>
    <property type="match status" value="1"/>
</dbReference>
<gene>
    <name evidence="7" type="ORF">ATE48_02240</name>
</gene>
<dbReference type="PIRSF" id="PIRSF000429">
    <property type="entry name" value="Ac-CoA_Ac_transf"/>
    <property type="match status" value="1"/>
</dbReference>
<dbReference type="InParanoid" id="A0A1B1AE41"/>
<dbReference type="PANTHER" id="PTHR43365:SF1">
    <property type="entry name" value="ACETYL-COA C-ACYLTRANSFERASE"/>
    <property type="match status" value="1"/>
</dbReference>
<evidence type="ECO:0000256" key="2">
    <source>
        <dbReference type="ARBA" id="ARBA00022679"/>
    </source>
</evidence>
<dbReference type="PROSITE" id="PS00737">
    <property type="entry name" value="THIOLASE_2"/>
    <property type="match status" value="1"/>
</dbReference>
<dbReference type="KEGG" id="cbot:ATE48_02240"/>
<dbReference type="RefSeq" id="WP_066767407.1">
    <property type="nucleotide sequence ID" value="NZ_CP013244.1"/>
</dbReference>
<dbReference type="AlphaFoldDB" id="A0A1B1AE41"/>
<dbReference type="STRING" id="1759059.ATE48_02240"/>
<dbReference type="GO" id="GO:0003988">
    <property type="term" value="F:acetyl-CoA C-acyltransferase activity"/>
    <property type="evidence" value="ECO:0007669"/>
    <property type="project" value="UniProtKB-ARBA"/>
</dbReference>
<dbReference type="Pfam" id="PF00108">
    <property type="entry name" value="Thiolase_N"/>
    <property type="match status" value="1"/>
</dbReference>
<accession>A0A1B1AE41</accession>
<evidence type="ECO:0000256" key="1">
    <source>
        <dbReference type="ARBA" id="ARBA00010982"/>
    </source>
</evidence>
<name>A0A1B1AE41_9PROT</name>
<dbReference type="CDD" id="cd00751">
    <property type="entry name" value="thiolase"/>
    <property type="match status" value="1"/>
</dbReference>
<protein>
    <submittedName>
        <fullName evidence="7">Acyl-CoA thiolase</fullName>
    </submittedName>
</protein>
<dbReference type="InterPro" id="IPR016039">
    <property type="entry name" value="Thiolase-like"/>
</dbReference>
<dbReference type="InterPro" id="IPR020613">
    <property type="entry name" value="Thiolase_CS"/>
</dbReference>
<feature type="domain" description="Thiolase N-terminal" evidence="5">
    <location>
        <begin position="4"/>
        <end position="216"/>
    </location>
</feature>
<dbReference type="Pfam" id="PF02803">
    <property type="entry name" value="Thiolase_C"/>
    <property type="match status" value="1"/>
</dbReference>
<dbReference type="SUPFAM" id="SSF53901">
    <property type="entry name" value="Thiolase-like"/>
    <property type="match status" value="2"/>
</dbReference>
<dbReference type="Proteomes" id="UP000092498">
    <property type="component" value="Chromosome"/>
</dbReference>
<dbReference type="EMBL" id="CP013244">
    <property type="protein sequence ID" value="ANP44827.1"/>
    <property type="molecule type" value="Genomic_DNA"/>
</dbReference>
<proteinExistence type="inferred from homology"/>
<evidence type="ECO:0000259" key="6">
    <source>
        <dbReference type="Pfam" id="PF02803"/>
    </source>
</evidence>